<keyword evidence="6 7" id="KW-0067">ATP-binding</keyword>
<sequence length="531" mass="58136">MKKIGSLLGERYEVLRQLGEGGTGSVYLVRDLKLHGKLRAAKLVHGGGMPLPMWEREAKVLVTLDHPYLPDVIDVWSEGEAGIIIMEYVEGETLEQRLFRLGGSLPVREIARIGKQLSELLVYLHESGPNIMHRDLKPSNVMLDRQGYVRLIDFGIAGRQGGGQLESTAMNATLGRFGTPRFASPEQLAGRPVDARSDLYQLGGLLYYLLSGGHARSGRAGLAFEQSQVPKGLKTILHRLLQPDPELRYRTAGEAWRAFDDLEMQQLAMPSVKPHEGSSTSLVLVGSLYGGAGATFITLALAAAWARRGVECGVVEMPGGRAELFGMLNGEERSPRGYRFLCDRALDQDGLRPAARWRQFGTSWYPLPYERPAAMKADAAQLRRMLELCEEELVLADAGTRWGDTAVKELLPRVSAVVCNVDPFPAKAGSMEAQGHAKELEAYVRHGVPVYWVANRAGAGFIKPWLNTLPARPTAVVPNVPHTAVMQAVWRGSLIQYEKEAGSRLDAALGPLLDVLHPLGTRSGAEGEQVK</sequence>
<organism evidence="9 10">
    <name type="scientific">Xylanibacillus composti</name>
    <dbReference type="NCBI Taxonomy" id="1572762"/>
    <lineage>
        <taxon>Bacteria</taxon>
        <taxon>Bacillati</taxon>
        <taxon>Bacillota</taxon>
        <taxon>Bacilli</taxon>
        <taxon>Bacillales</taxon>
        <taxon>Paenibacillaceae</taxon>
        <taxon>Xylanibacillus</taxon>
    </lineage>
</organism>
<evidence type="ECO:0000313" key="10">
    <source>
        <dbReference type="Proteomes" id="UP000677918"/>
    </source>
</evidence>
<dbReference type="PANTHER" id="PTHR43671">
    <property type="entry name" value="SERINE/THREONINE-PROTEIN KINASE NEK"/>
    <property type="match status" value="1"/>
</dbReference>
<dbReference type="AlphaFoldDB" id="A0A8J4GZV5"/>
<dbReference type="PROSITE" id="PS00107">
    <property type="entry name" value="PROTEIN_KINASE_ATP"/>
    <property type="match status" value="1"/>
</dbReference>
<dbReference type="EC" id="2.7.11.1" evidence="2"/>
<gene>
    <name evidence="9" type="ORF">XYCOK13_10730</name>
</gene>
<accession>A0A8J4GZV5</accession>
<dbReference type="CDD" id="cd14014">
    <property type="entry name" value="STKc_PknB_like"/>
    <property type="match status" value="1"/>
</dbReference>
<dbReference type="InterPro" id="IPR000719">
    <property type="entry name" value="Prot_kinase_dom"/>
</dbReference>
<dbReference type="InterPro" id="IPR050660">
    <property type="entry name" value="NEK_Ser/Thr_kinase"/>
</dbReference>
<reference evidence="9" key="1">
    <citation type="submission" date="2021-04" db="EMBL/GenBank/DDBJ databases">
        <title>Draft genome sequence of Xylanibacillus composti strain K13.</title>
        <authorList>
            <person name="Uke A."/>
            <person name="Chhe C."/>
            <person name="Baramee S."/>
            <person name="Kosugi A."/>
        </authorList>
    </citation>
    <scope>NUCLEOTIDE SEQUENCE</scope>
    <source>
        <strain evidence="9">K13</strain>
    </source>
</reference>
<dbReference type="Proteomes" id="UP000677918">
    <property type="component" value="Unassembled WGS sequence"/>
</dbReference>
<keyword evidence="5 9" id="KW-0418">Kinase</keyword>
<protein>
    <recommendedName>
        <fullName evidence="2">non-specific serine/threonine protein kinase</fullName>
        <ecNumber evidence="2">2.7.11.1</ecNumber>
    </recommendedName>
</protein>
<evidence type="ECO:0000256" key="1">
    <source>
        <dbReference type="ARBA" id="ARBA00010886"/>
    </source>
</evidence>
<dbReference type="EMBL" id="BOVK01000014">
    <property type="protein sequence ID" value="GIQ68249.1"/>
    <property type="molecule type" value="Genomic_DNA"/>
</dbReference>
<dbReference type="PANTHER" id="PTHR43671:SF13">
    <property type="entry name" value="SERINE_THREONINE-PROTEIN KINASE NEK2"/>
    <property type="match status" value="1"/>
</dbReference>
<dbReference type="SUPFAM" id="SSF56112">
    <property type="entry name" value="Protein kinase-like (PK-like)"/>
    <property type="match status" value="1"/>
</dbReference>
<evidence type="ECO:0000256" key="7">
    <source>
        <dbReference type="PROSITE-ProRule" id="PRU10141"/>
    </source>
</evidence>
<dbReference type="InterPro" id="IPR008271">
    <property type="entry name" value="Ser/Thr_kinase_AS"/>
</dbReference>
<comment type="similarity">
    <text evidence="1">Belongs to the protein kinase superfamily. NEK Ser/Thr protein kinase family. NIMA subfamily.</text>
</comment>
<dbReference type="SMART" id="SM00220">
    <property type="entry name" value="S_TKc"/>
    <property type="match status" value="1"/>
</dbReference>
<evidence type="ECO:0000256" key="4">
    <source>
        <dbReference type="ARBA" id="ARBA00022741"/>
    </source>
</evidence>
<dbReference type="GO" id="GO:0005524">
    <property type="term" value="F:ATP binding"/>
    <property type="evidence" value="ECO:0007669"/>
    <property type="project" value="UniProtKB-UniRule"/>
</dbReference>
<evidence type="ECO:0000256" key="5">
    <source>
        <dbReference type="ARBA" id="ARBA00022777"/>
    </source>
</evidence>
<dbReference type="Gene3D" id="3.30.200.20">
    <property type="entry name" value="Phosphorylase Kinase, domain 1"/>
    <property type="match status" value="1"/>
</dbReference>
<evidence type="ECO:0000256" key="3">
    <source>
        <dbReference type="ARBA" id="ARBA00022679"/>
    </source>
</evidence>
<dbReference type="SUPFAM" id="SSF52540">
    <property type="entry name" value="P-loop containing nucleoside triphosphate hydrolases"/>
    <property type="match status" value="1"/>
</dbReference>
<keyword evidence="4 7" id="KW-0547">Nucleotide-binding</keyword>
<dbReference type="InterPro" id="IPR027417">
    <property type="entry name" value="P-loop_NTPase"/>
</dbReference>
<evidence type="ECO:0000256" key="6">
    <source>
        <dbReference type="ARBA" id="ARBA00022840"/>
    </source>
</evidence>
<evidence type="ECO:0000313" key="9">
    <source>
        <dbReference type="EMBL" id="GIQ68249.1"/>
    </source>
</evidence>
<feature type="binding site" evidence="7">
    <location>
        <position position="42"/>
    </location>
    <ligand>
        <name>ATP</name>
        <dbReference type="ChEBI" id="CHEBI:30616"/>
    </ligand>
</feature>
<dbReference type="Pfam" id="PF00069">
    <property type="entry name" value="Pkinase"/>
    <property type="match status" value="1"/>
</dbReference>
<feature type="domain" description="Protein kinase" evidence="8">
    <location>
        <begin position="12"/>
        <end position="272"/>
    </location>
</feature>
<dbReference type="PROSITE" id="PS00108">
    <property type="entry name" value="PROTEIN_KINASE_ST"/>
    <property type="match status" value="1"/>
</dbReference>
<dbReference type="RefSeq" id="WP_213410863.1">
    <property type="nucleotide sequence ID" value="NZ_BOVK01000014.1"/>
</dbReference>
<dbReference type="GO" id="GO:0004674">
    <property type="term" value="F:protein serine/threonine kinase activity"/>
    <property type="evidence" value="ECO:0007669"/>
    <property type="project" value="UniProtKB-EC"/>
</dbReference>
<keyword evidence="10" id="KW-1185">Reference proteome</keyword>
<dbReference type="Gene3D" id="3.40.50.300">
    <property type="entry name" value="P-loop containing nucleotide triphosphate hydrolases"/>
    <property type="match status" value="1"/>
</dbReference>
<proteinExistence type="inferred from homology"/>
<dbReference type="InterPro" id="IPR011009">
    <property type="entry name" value="Kinase-like_dom_sf"/>
</dbReference>
<evidence type="ECO:0000259" key="8">
    <source>
        <dbReference type="PROSITE" id="PS50011"/>
    </source>
</evidence>
<name>A0A8J4GZV5_9BACL</name>
<dbReference type="InterPro" id="IPR017441">
    <property type="entry name" value="Protein_kinase_ATP_BS"/>
</dbReference>
<dbReference type="Gene3D" id="1.10.510.10">
    <property type="entry name" value="Transferase(Phosphotransferase) domain 1"/>
    <property type="match status" value="1"/>
</dbReference>
<dbReference type="PROSITE" id="PS50011">
    <property type="entry name" value="PROTEIN_KINASE_DOM"/>
    <property type="match status" value="1"/>
</dbReference>
<comment type="caution">
    <text evidence="9">The sequence shown here is derived from an EMBL/GenBank/DDBJ whole genome shotgun (WGS) entry which is preliminary data.</text>
</comment>
<keyword evidence="3" id="KW-0808">Transferase</keyword>
<evidence type="ECO:0000256" key="2">
    <source>
        <dbReference type="ARBA" id="ARBA00012513"/>
    </source>
</evidence>